<gene>
    <name evidence="1" type="ORF">TVAG_242790</name>
</gene>
<dbReference type="VEuPathDB" id="TrichDB:TVAGG3_0283170"/>
<proteinExistence type="predicted"/>
<dbReference type="InParanoid" id="A2F838"/>
<reference evidence="1" key="1">
    <citation type="submission" date="2006-10" db="EMBL/GenBank/DDBJ databases">
        <authorList>
            <person name="Amadeo P."/>
            <person name="Zhao Q."/>
            <person name="Wortman J."/>
            <person name="Fraser-Liggett C."/>
            <person name="Carlton J."/>
        </authorList>
    </citation>
    <scope>NUCLEOTIDE SEQUENCE</scope>
    <source>
        <strain evidence="1">G3</strain>
    </source>
</reference>
<accession>A2F838</accession>
<reference evidence="1" key="2">
    <citation type="journal article" date="2007" name="Science">
        <title>Draft genome sequence of the sexually transmitted pathogen Trichomonas vaginalis.</title>
        <authorList>
            <person name="Carlton J.M."/>
            <person name="Hirt R.P."/>
            <person name="Silva J.C."/>
            <person name="Delcher A.L."/>
            <person name="Schatz M."/>
            <person name="Zhao Q."/>
            <person name="Wortman J.R."/>
            <person name="Bidwell S.L."/>
            <person name="Alsmark U.C.M."/>
            <person name="Besteiro S."/>
            <person name="Sicheritz-Ponten T."/>
            <person name="Noel C.J."/>
            <person name="Dacks J.B."/>
            <person name="Foster P.G."/>
            <person name="Simillion C."/>
            <person name="Van de Peer Y."/>
            <person name="Miranda-Saavedra D."/>
            <person name="Barton G.J."/>
            <person name="Westrop G.D."/>
            <person name="Mueller S."/>
            <person name="Dessi D."/>
            <person name="Fiori P.L."/>
            <person name="Ren Q."/>
            <person name="Paulsen I."/>
            <person name="Zhang H."/>
            <person name="Bastida-Corcuera F.D."/>
            <person name="Simoes-Barbosa A."/>
            <person name="Brown M.T."/>
            <person name="Hayes R.D."/>
            <person name="Mukherjee M."/>
            <person name="Okumura C.Y."/>
            <person name="Schneider R."/>
            <person name="Smith A.J."/>
            <person name="Vanacova S."/>
            <person name="Villalvazo M."/>
            <person name="Haas B.J."/>
            <person name="Pertea M."/>
            <person name="Feldblyum T.V."/>
            <person name="Utterback T.R."/>
            <person name="Shu C.L."/>
            <person name="Osoegawa K."/>
            <person name="de Jong P.J."/>
            <person name="Hrdy I."/>
            <person name="Horvathova L."/>
            <person name="Zubacova Z."/>
            <person name="Dolezal P."/>
            <person name="Malik S.B."/>
            <person name="Logsdon J.M. Jr."/>
            <person name="Henze K."/>
            <person name="Gupta A."/>
            <person name="Wang C.C."/>
            <person name="Dunne R.L."/>
            <person name="Upcroft J.A."/>
            <person name="Upcroft P."/>
            <person name="White O."/>
            <person name="Salzberg S.L."/>
            <person name="Tang P."/>
            <person name="Chiu C.-H."/>
            <person name="Lee Y.-S."/>
            <person name="Embley T.M."/>
            <person name="Coombs G.H."/>
            <person name="Mottram J.C."/>
            <person name="Tachezy J."/>
            <person name="Fraser-Liggett C.M."/>
            <person name="Johnson P.J."/>
        </authorList>
    </citation>
    <scope>NUCLEOTIDE SEQUENCE [LARGE SCALE GENOMIC DNA]</scope>
    <source>
        <strain evidence="1">G3</strain>
    </source>
</reference>
<sequence>MSQTSNVNINVTEVYSSEEMEQVKKSLTGLEGFNYGLRQKQAFSLLEEGLKKHNESYKRKVPGFECYIHEYKTDPFADVKVDDCDFIF</sequence>
<name>A2F838_TRIV3</name>
<keyword evidence="2" id="KW-1185">Reference proteome</keyword>
<dbReference type="SMR" id="A2F838"/>
<evidence type="ECO:0000313" key="2">
    <source>
        <dbReference type="Proteomes" id="UP000001542"/>
    </source>
</evidence>
<organism evidence="1 2">
    <name type="scientific">Trichomonas vaginalis (strain ATCC PRA-98 / G3)</name>
    <dbReference type="NCBI Taxonomy" id="412133"/>
    <lineage>
        <taxon>Eukaryota</taxon>
        <taxon>Metamonada</taxon>
        <taxon>Parabasalia</taxon>
        <taxon>Trichomonadida</taxon>
        <taxon>Trichomonadidae</taxon>
        <taxon>Trichomonas</taxon>
    </lineage>
</organism>
<dbReference type="VEuPathDB" id="TrichDB:TVAG_242790"/>
<evidence type="ECO:0000313" key="1">
    <source>
        <dbReference type="EMBL" id="EAX98914.1"/>
    </source>
</evidence>
<dbReference type="KEGG" id="tva:4756723"/>
<dbReference type="Proteomes" id="UP000001542">
    <property type="component" value="Unassembled WGS sequence"/>
</dbReference>
<dbReference type="EMBL" id="DS113657">
    <property type="protein sequence ID" value="EAX98914.1"/>
    <property type="molecule type" value="Genomic_DNA"/>
</dbReference>
<dbReference type="AlphaFoldDB" id="A2F838"/>
<protein>
    <submittedName>
        <fullName evidence="1">Uncharacterized protein</fullName>
    </submittedName>
</protein>
<dbReference type="RefSeq" id="XP_001311844.1">
    <property type="nucleotide sequence ID" value="XM_001311843.1"/>
</dbReference>